<dbReference type="Pfam" id="PF06733">
    <property type="entry name" value="DEAD_2"/>
    <property type="match status" value="1"/>
</dbReference>
<dbReference type="GO" id="GO:0010569">
    <property type="term" value="P:regulation of double-strand break repair via homologous recombination"/>
    <property type="evidence" value="ECO:0007669"/>
    <property type="project" value="TreeGrafter"/>
</dbReference>
<dbReference type="InterPro" id="IPR045028">
    <property type="entry name" value="DinG/Rad3-like"/>
</dbReference>
<dbReference type="GO" id="GO:0005634">
    <property type="term" value="C:nucleus"/>
    <property type="evidence" value="ECO:0007669"/>
    <property type="project" value="TreeGrafter"/>
</dbReference>
<name>A0A914YMR9_9BILA</name>
<reference evidence="6" key="1">
    <citation type="submission" date="2022-11" db="UniProtKB">
        <authorList>
            <consortium name="WormBaseParasite"/>
        </authorList>
    </citation>
    <scope>IDENTIFICATION</scope>
</reference>
<dbReference type="GO" id="GO:0005524">
    <property type="term" value="F:ATP binding"/>
    <property type="evidence" value="ECO:0007669"/>
    <property type="project" value="UniProtKB-KW"/>
</dbReference>
<keyword evidence="5" id="KW-1185">Reference proteome</keyword>
<keyword evidence="1" id="KW-0547">Nucleotide-binding</keyword>
<keyword evidence="3" id="KW-0067">ATP-binding</keyword>
<dbReference type="InterPro" id="IPR014013">
    <property type="entry name" value="Helic_SF1/SF2_ATP-bd_DinG/Rad3"/>
</dbReference>
<dbReference type="AlphaFoldDB" id="A0A914YMR9"/>
<dbReference type="PANTHER" id="PTHR11472">
    <property type="entry name" value="DNA REPAIR DEAD HELICASE RAD3/XP-D SUBFAMILY MEMBER"/>
    <property type="match status" value="1"/>
</dbReference>
<dbReference type="Proteomes" id="UP000887577">
    <property type="component" value="Unplaced"/>
</dbReference>
<evidence type="ECO:0000256" key="2">
    <source>
        <dbReference type="ARBA" id="ARBA00022801"/>
    </source>
</evidence>
<dbReference type="GO" id="GO:0003678">
    <property type="term" value="F:DNA helicase activity"/>
    <property type="evidence" value="ECO:0007669"/>
    <property type="project" value="InterPro"/>
</dbReference>
<evidence type="ECO:0000259" key="4">
    <source>
        <dbReference type="PROSITE" id="PS51193"/>
    </source>
</evidence>
<dbReference type="PANTHER" id="PTHR11472:SF34">
    <property type="entry name" value="REGULATOR OF TELOMERE ELONGATION HELICASE 1"/>
    <property type="match status" value="1"/>
</dbReference>
<dbReference type="GO" id="GO:0070182">
    <property type="term" value="F:DNA polymerase binding"/>
    <property type="evidence" value="ECO:0007669"/>
    <property type="project" value="TreeGrafter"/>
</dbReference>
<sequence>MCVCKWIRKYQDLERVDSLYQKESPDVMDIEDLVATAKKFKHCPYFKTQSMLENADLVLLPYNYVFDPKVRSAMKIQLKGNILIIDEAHNLESTCEDSVSIEWSSKDNALCINEARKVLQLLVDEEERKRDEGV</sequence>
<dbReference type="GO" id="GO:1904430">
    <property type="term" value="P:negative regulation of t-circle formation"/>
    <property type="evidence" value="ECO:0007669"/>
    <property type="project" value="TreeGrafter"/>
</dbReference>
<evidence type="ECO:0000256" key="1">
    <source>
        <dbReference type="ARBA" id="ARBA00022741"/>
    </source>
</evidence>
<dbReference type="PROSITE" id="PS51193">
    <property type="entry name" value="HELICASE_ATP_BIND_2"/>
    <property type="match status" value="1"/>
</dbReference>
<protein>
    <submittedName>
        <fullName evidence="6">Helicase ATP-binding domain-containing protein</fullName>
    </submittedName>
</protein>
<proteinExistence type="predicted"/>
<evidence type="ECO:0000313" key="5">
    <source>
        <dbReference type="Proteomes" id="UP000887577"/>
    </source>
</evidence>
<dbReference type="GO" id="GO:0090657">
    <property type="term" value="P:telomeric loop disassembly"/>
    <property type="evidence" value="ECO:0007669"/>
    <property type="project" value="TreeGrafter"/>
</dbReference>
<dbReference type="Gene3D" id="3.40.50.300">
    <property type="entry name" value="P-loop containing nucleotide triphosphate hydrolases"/>
    <property type="match status" value="1"/>
</dbReference>
<dbReference type="InterPro" id="IPR010614">
    <property type="entry name" value="RAD3-like_helicase_DEAD"/>
</dbReference>
<keyword evidence="2" id="KW-0378">Hydrolase</keyword>
<evidence type="ECO:0000256" key="3">
    <source>
        <dbReference type="ARBA" id="ARBA00022840"/>
    </source>
</evidence>
<dbReference type="GO" id="GO:0016787">
    <property type="term" value="F:hydrolase activity"/>
    <property type="evidence" value="ECO:0007669"/>
    <property type="project" value="UniProtKB-KW"/>
</dbReference>
<organism evidence="5 6">
    <name type="scientific">Panagrolaimus superbus</name>
    <dbReference type="NCBI Taxonomy" id="310955"/>
    <lineage>
        <taxon>Eukaryota</taxon>
        <taxon>Metazoa</taxon>
        <taxon>Ecdysozoa</taxon>
        <taxon>Nematoda</taxon>
        <taxon>Chromadorea</taxon>
        <taxon>Rhabditida</taxon>
        <taxon>Tylenchina</taxon>
        <taxon>Panagrolaimomorpha</taxon>
        <taxon>Panagrolaimoidea</taxon>
        <taxon>Panagrolaimidae</taxon>
        <taxon>Panagrolaimus</taxon>
    </lineage>
</organism>
<dbReference type="WBParaSite" id="PSU_v2.g20230.t1">
    <property type="protein sequence ID" value="PSU_v2.g20230.t1"/>
    <property type="gene ID" value="PSU_v2.g20230"/>
</dbReference>
<accession>A0A914YMR9</accession>
<dbReference type="InterPro" id="IPR027417">
    <property type="entry name" value="P-loop_NTPase"/>
</dbReference>
<dbReference type="GO" id="GO:0003677">
    <property type="term" value="F:DNA binding"/>
    <property type="evidence" value="ECO:0007669"/>
    <property type="project" value="InterPro"/>
</dbReference>
<feature type="domain" description="Helicase ATP-binding" evidence="4">
    <location>
        <begin position="1"/>
        <end position="134"/>
    </location>
</feature>
<evidence type="ECO:0000313" key="6">
    <source>
        <dbReference type="WBParaSite" id="PSU_v2.g20230.t1"/>
    </source>
</evidence>
<dbReference type="GO" id="GO:0045910">
    <property type="term" value="P:negative regulation of DNA recombination"/>
    <property type="evidence" value="ECO:0007669"/>
    <property type="project" value="TreeGrafter"/>
</dbReference>